<feature type="compositionally biased region" description="Basic and acidic residues" evidence="1">
    <location>
        <begin position="33"/>
        <end position="47"/>
    </location>
</feature>
<evidence type="ECO:0000313" key="3">
    <source>
        <dbReference type="Proteomes" id="UP000276215"/>
    </source>
</evidence>
<name>A0A3N4J7T0_9PEZI</name>
<dbReference type="Proteomes" id="UP000276215">
    <property type="component" value="Unassembled WGS sequence"/>
</dbReference>
<sequence length="184" mass="21488">MRVAFWVTREFSVVVANNPSYILHPFDNQRSSHPQEKQRPRTEIHRETQRRHQLPHRREFESLVFLFPFSLLRFTEIVRDREVSRKVAELRANPQPAETPASGGRGNSTVLGNYYPNMINPAKHKNNAFSDGTTKGKRFKPPSDDRQGGFFFSQEDKNWISPEAISITALRVERVRDYYLFHGC</sequence>
<proteinExistence type="predicted"/>
<evidence type="ECO:0000256" key="1">
    <source>
        <dbReference type="SAM" id="MobiDB-lite"/>
    </source>
</evidence>
<dbReference type="EMBL" id="ML120461">
    <property type="protein sequence ID" value="RPA93068.1"/>
    <property type="molecule type" value="Genomic_DNA"/>
</dbReference>
<evidence type="ECO:0000313" key="2">
    <source>
        <dbReference type="EMBL" id="RPA93068.1"/>
    </source>
</evidence>
<protein>
    <submittedName>
        <fullName evidence="2">Uncharacterized protein</fullName>
    </submittedName>
</protein>
<accession>A0A3N4J7T0</accession>
<keyword evidence="3" id="KW-1185">Reference proteome</keyword>
<dbReference type="AlphaFoldDB" id="A0A3N4J7T0"/>
<feature type="region of interest" description="Disordered" evidence="1">
    <location>
        <begin position="125"/>
        <end position="147"/>
    </location>
</feature>
<gene>
    <name evidence="2" type="ORF">L873DRAFT_112653</name>
</gene>
<reference evidence="2 3" key="1">
    <citation type="journal article" date="2018" name="Nat. Ecol. Evol.">
        <title>Pezizomycetes genomes reveal the molecular basis of ectomycorrhizal truffle lifestyle.</title>
        <authorList>
            <person name="Murat C."/>
            <person name="Payen T."/>
            <person name="Noel B."/>
            <person name="Kuo A."/>
            <person name="Morin E."/>
            <person name="Chen J."/>
            <person name="Kohler A."/>
            <person name="Krizsan K."/>
            <person name="Balestrini R."/>
            <person name="Da Silva C."/>
            <person name="Montanini B."/>
            <person name="Hainaut M."/>
            <person name="Levati E."/>
            <person name="Barry K.W."/>
            <person name="Belfiori B."/>
            <person name="Cichocki N."/>
            <person name="Clum A."/>
            <person name="Dockter R.B."/>
            <person name="Fauchery L."/>
            <person name="Guy J."/>
            <person name="Iotti M."/>
            <person name="Le Tacon F."/>
            <person name="Lindquist E.A."/>
            <person name="Lipzen A."/>
            <person name="Malagnac F."/>
            <person name="Mello A."/>
            <person name="Molinier V."/>
            <person name="Miyauchi S."/>
            <person name="Poulain J."/>
            <person name="Riccioni C."/>
            <person name="Rubini A."/>
            <person name="Sitrit Y."/>
            <person name="Splivallo R."/>
            <person name="Traeger S."/>
            <person name="Wang M."/>
            <person name="Zifcakova L."/>
            <person name="Wipf D."/>
            <person name="Zambonelli A."/>
            <person name="Paolocci F."/>
            <person name="Nowrousian M."/>
            <person name="Ottonello S."/>
            <person name="Baldrian P."/>
            <person name="Spatafora J.W."/>
            <person name="Henrissat B."/>
            <person name="Nagy L.G."/>
            <person name="Aury J.M."/>
            <person name="Wincker P."/>
            <person name="Grigoriev I.V."/>
            <person name="Bonfante P."/>
            <person name="Martin F.M."/>
        </authorList>
    </citation>
    <scope>NUCLEOTIDE SEQUENCE [LARGE SCALE GENOMIC DNA]</scope>
    <source>
        <strain evidence="2 3">120613-1</strain>
    </source>
</reference>
<feature type="region of interest" description="Disordered" evidence="1">
    <location>
        <begin position="24"/>
        <end position="53"/>
    </location>
</feature>
<organism evidence="2 3">
    <name type="scientific">Choiromyces venosus 120613-1</name>
    <dbReference type="NCBI Taxonomy" id="1336337"/>
    <lineage>
        <taxon>Eukaryota</taxon>
        <taxon>Fungi</taxon>
        <taxon>Dikarya</taxon>
        <taxon>Ascomycota</taxon>
        <taxon>Pezizomycotina</taxon>
        <taxon>Pezizomycetes</taxon>
        <taxon>Pezizales</taxon>
        <taxon>Tuberaceae</taxon>
        <taxon>Choiromyces</taxon>
    </lineage>
</organism>